<dbReference type="EMBL" id="CALNXK010000181">
    <property type="protein sequence ID" value="CAH3173448.1"/>
    <property type="molecule type" value="Genomic_DNA"/>
</dbReference>
<sequence length="127" mass="14964">MHTVLLGILPQLLNLWLSKDNKAKPFFIGDKLPLLNKCVQSIRIMDCISRLHRKLDKREDWKANKYRAWLLHYSIPVLEEVLPSLYLEHFILLAWFIYVLFTDNIPSGDLRKAELVLDDFCKPMGQL</sequence>
<accession>A0ABN8R255</accession>
<evidence type="ECO:0000313" key="2">
    <source>
        <dbReference type="Proteomes" id="UP001159405"/>
    </source>
</evidence>
<protein>
    <submittedName>
        <fullName evidence="1">Uncharacterized protein</fullName>
    </submittedName>
</protein>
<evidence type="ECO:0000313" key="1">
    <source>
        <dbReference type="EMBL" id="CAH3173448.1"/>
    </source>
</evidence>
<reference evidence="1 2" key="1">
    <citation type="submission" date="2022-05" db="EMBL/GenBank/DDBJ databases">
        <authorList>
            <consortium name="Genoscope - CEA"/>
            <person name="William W."/>
        </authorList>
    </citation>
    <scope>NUCLEOTIDE SEQUENCE [LARGE SCALE GENOMIC DNA]</scope>
</reference>
<organism evidence="1 2">
    <name type="scientific">Porites lobata</name>
    <dbReference type="NCBI Taxonomy" id="104759"/>
    <lineage>
        <taxon>Eukaryota</taxon>
        <taxon>Metazoa</taxon>
        <taxon>Cnidaria</taxon>
        <taxon>Anthozoa</taxon>
        <taxon>Hexacorallia</taxon>
        <taxon>Scleractinia</taxon>
        <taxon>Fungiina</taxon>
        <taxon>Poritidae</taxon>
        <taxon>Porites</taxon>
    </lineage>
</organism>
<dbReference type="Proteomes" id="UP001159405">
    <property type="component" value="Unassembled WGS sequence"/>
</dbReference>
<proteinExistence type="predicted"/>
<keyword evidence="2" id="KW-1185">Reference proteome</keyword>
<name>A0ABN8R255_9CNID</name>
<comment type="caution">
    <text evidence="1">The sequence shown here is derived from an EMBL/GenBank/DDBJ whole genome shotgun (WGS) entry which is preliminary data.</text>
</comment>
<gene>
    <name evidence="1" type="ORF">PLOB_00014118</name>
</gene>
<dbReference type="PANTHER" id="PTHR46579">
    <property type="entry name" value="F5/8 TYPE C DOMAIN-CONTAINING PROTEIN-RELATED"/>
    <property type="match status" value="1"/>
</dbReference>
<dbReference type="PANTHER" id="PTHR46579:SF1">
    <property type="entry name" value="F5_8 TYPE C DOMAIN-CONTAINING PROTEIN"/>
    <property type="match status" value="1"/>
</dbReference>